<dbReference type="Proteomes" id="UP000265515">
    <property type="component" value="Unassembled WGS sequence"/>
</dbReference>
<accession>A0A388L4X0</accession>
<protein>
    <submittedName>
        <fullName evidence="1">Uncharacterized protein</fullName>
    </submittedName>
</protein>
<organism evidence="1 2">
    <name type="scientific">Chara braunii</name>
    <name type="common">Braun's stonewort</name>
    <dbReference type="NCBI Taxonomy" id="69332"/>
    <lineage>
        <taxon>Eukaryota</taxon>
        <taxon>Viridiplantae</taxon>
        <taxon>Streptophyta</taxon>
        <taxon>Charophyceae</taxon>
        <taxon>Charales</taxon>
        <taxon>Characeae</taxon>
        <taxon>Chara</taxon>
    </lineage>
</organism>
<evidence type="ECO:0000313" key="2">
    <source>
        <dbReference type="Proteomes" id="UP000265515"/>
    </source>
</evidence>
<reference evidence="1 2" key="1">
    <citation type="journal article" date="2018" name="Cell">
        <title>The Chara Genome: Secondary Complexity and Implications for Plant Terrestrialization.</title>
        <authorList>
            <person name="Nishiyama T."/>
            <person name="Sakayama H."/>
            <person name="Vries J.D."/>
            <person name="Buschmann H."/>
            <person name="Saint-Marcoux D."/>
            <person name="Ullrich K.K."/>
            <person name="Haas F.B."/>
            <person name="Vanderstraeten L."/>
            <person name="Becker D."/>
            <person name="Lang D."/>
            <person name="Vosolsobe S."/>
            <person name="Rombauts S."/>
            <person name="Wilhelmsson P.K.I."/>
            <person name="Janitza P."/>
            <person name="Kern R."/>
            <person name="Heyl A."/>
            <person name="Rumpler F."/>
            <person name="Villalobos L.I.A.C."/>
            <person name="Clay J.M."/>
            <person name="Skokan R."/>
            <person name="Toyoda A."/>
            <person name="Suzuki Y."/>
            <person name="Kagoshima H."/>
            <person name="Schijlen E."/>
            <person name="Tajeshwar N."/>
            <person name="Catarino B."/>
            <person name="Hetherington A.J."/>
            <person name="Saltykova A."/>
            <person name="Bonnot C."/>
            <person name="Breuninger H."/>
            <person name="Symeonidi A."/>
            <person name="Radhakrishnan G.V."/>
            <person name="Van Nieuwerburgh F."/>
            <person name="Deforce D."/>
            <person name="Chang C."/>
            <person name="Karol K.G."/>
            <person name="Hedrich R."/>
            <person name="Ulvskov P."/>
            <person name="Glockner G."/>
            <person name="Delwiche C.F."/>
            <person name="Petrasek J."/>
            <person name="Van de Peer Y."/>
            <person name="Friml J."/>
            <person name="Beilby M."/>
            <person name="Dolan L."/>
            <person name="Kohara Y."/>
            <person name="Sugano S."/>
            <person name="Fujiyama A."/>
            <person name="Delaux P.-M."/>
            <person name="Quint M."/>
            <person name="TheiBen G."/>
            <person name="Hagemann M."/>
            <person name="Harholt J."/>
            <person name="Dunand C."/>
            <person name="Zachgo S."/>
            <person name="Langdale J."/>
            <person name="Maumus F."/>
            <person name="Straeten D.V.D."/>
            <person name="Gould S.B."/>
            <person name="Rensing S.A."/>
        </authorList>
    </citation>
    <scope>NUCLEOTIDE SEQUENCE [LARGE SCALE GENOMIC DNA]</scope>
    <source>
        <strain evidence="1 2">S276</strain>
    </source>
</reference>
<gene>
    <name evidence="1" type="ORF">CBR_g23700</name>
</gene>
<proteinExistence type="predicted"/>
<keyword evidence="2" id="KW-1185">Reference proteome</keyword>
<dbReference type="EMBL" id="BFEA01000266">
    <property type="protein sequence ID" value="GBG77369.1"/>
    <property type="molecule type" value="Genomic_DNA"/>
</dbReference>
<dbReference type="AlphaFoldDB" id="A0A388L4X0"/>
<comment type="caution">
    <text evidence="1">The sequence shown here is derived from an EMBL/GenBank/DDBJ whole genome shotgun (WGS) entry which is preliminary data.</text>
</comment>
<evidence type="ECO:0000313" key="1">
    <source>
        <dbReference type="EMBL" id="GBG77369.1"/>
    </source>
</evidence>
<name>A0A388L4X0_CHABU</name>
<dbReference type="Gramene" id="GBG77369">
    <property type="protein sequence ID" value="GBG77369"/>
    <property type="gene ID" value="CBR_g23700"/>
</dbReference>
<sequence>MASMEMREANGGDCLSETASSGLAAAMEMTRKMGVSQAEGNGAKNDMSVDDCMIPSAIPVLSSNVET</sequence>